<dbReference type="Gene3D" id="3.30.450.180">
    <property type="match status" value="1"/>
</dbReference>
<dbReference type="InterPro" id="IPR041413">
    <property type="entry name" value="MLTR_LBD"/>
</dbReference>
<gene>
    <name evidence="2" type="ORF">J8N05_46630</name>
</gene>
<dbReference type="InterPro" id="IPR010982">
    <property type="entry name" value="Lambda_DNA-bd_dom_sf"/>
</dbReference>
<organism evidence="2 3">
    <name type="scientific">Streptomyces liliiviolaceus</name>
    <dbReference type="NCBI Taxonomy" id="2823109"/>
    <lineage>
        <taxon>Bacteria</taxon>
        <taxon>Bacillati</taxon>
        <taxon>Actinomycetota</taxon>
        <taxon>Actinomycetes</taxon>
        <taxon>Kitasatosporales</taxon>
        <taxon>Streptomycetaceae</taxon>
        <taxon>Streptomyces</taxon>
    </lineage>
</organism>
<dbReference type="RefSeq" id="WP_210894537.1">
    <property type="nucleotide sequence ID" value="NZ_JAGPYQ010000003.1"/>
</dbReference>
<keyword evidence="2" id="KW-0614">Plasmid</keyword>
<dbReference type="Gene3D" id="1.10.260.40">
    <property type="entry name" value="lambda repressor-like DNA-binding domains"/>
    <property type="match status" value="1"/>
</dbReference>
<dbReference type="CDD" id="cd00093">
    <property type="entry name" value="HTH_XRE"/>
    <property type="match status" value="1"/>
</dbReference>
<keyword evidence="3" id="KW-1185">Reference proteome</keyword>
<dbReference type="EMBL" id="JAGPYQ010000003">
    <property type="protein sequence ID" value="MBQ0855640.1"/>
    <property type="molecule type" value="Genomic_DNA"/>
</dbReference>
<proteinExistence type="predicted"/>
<dbReference type="PROSITE" id="PS50943">
    <property type="entry name" value="HTH_CROC1"/>
    <property type="match status" value="1"/>
</dbReference>
<dbReference type="SMART" id="SM00530">
    <property type="entry name" value="HTH_XRE"/>
    <property type="match status" value="1"/>
</dbReference>
<geneLocation type="plasmid" evidence="2">
    <name>p2</name>
</geneLocation>
<comment type="caution">
    <text evidence="2">The sequence shown here is derived from an EMBL/GenBank/DDBJ whole genome shotgun (WGS) entry which is preliminary data.</text>
</comment>
<dbReference type="PANTHER" id="PTHR35010">
    <property type="entry name" value="BLL4672 PROTEIN-RELATED"/>
    <property type="match status" value="1"/>
</dbReference>
<evidence type="ECO:0000313" key="2">
    <source>
        <dbReference type="EMBL" id="MBQ0855640.1"/>
    </source>
</evidence>
<dbReference type="SUPFAM" id="SSF47413">
    <property type="entry name" value="lambda repressor-like DNA-binding domains"/>
    <property type="match status" value="1"/>
</dbReference>
<dbReference type="Pfam" id="PF17765">
    <property type="entry name" value="MLTR_LBD"/>
    <property type="match status" value="1"/>
</dbReference>
<evidence type="ECO:0000313" key="3">
    <source>
        <dbReference type="Proteomes" id="UP000677413"/>
    </source>
</evidence>
<dbReference type="AlphaFoldDB" id="A0A941B9G8"/>
<dbReference type="Proteomes" id="UP000677413">
    <property type="component" value="Unassembled WGS sequence"/>
</dbReference>
<name>A0A941B9G8_9ACTN</name>
<dbReference type="Pfam" id="PF01381">
    <property type="entry name" value="HTH_3"/>
    <property type="match status" value="1"/>
</dbReference>
<evidence type="ECO:0000259" key="1">
    <source>
        <dbReference type="PROSITE" id="PS50943"/>
    </source>
</evidence>
<feature type="domain" description="HTH cro/C1-type" evidence="1">
    <location>
        <begin position="40"/>
        <end position="91"/>
    </location>
</feature>
<sequence length="289" mass="31674">MGDGAHAAAQVRRQVRDFLTSRRARLTPGDVGLPTVNANRRVKGLRREEVAALAGISVEYYIRLERGDARGVSESVLYGVSRALRLDDTEHAHLLDLVRSGGGIRPCRTAAAAIELRPSVQRILDSMTTTPALVLNGRQNVVGANALGRALYQPMYAACGNANMARFVFTAPSARTFWRDWEVIADDTANALQAENGSNPCDHTVTELIRDLRSKSAEFATRWARHDVHVRSHGTRRIEHPLIGSLTLPFESTPLVADPGHTLLMYTADTGSPSHDALHLMASWTTSRH</sequence>
<protein>
    <submittedName>
        <fullName evidence="2">Helix-turn-helix domain-containing protein</fullName>
    </submittedName>
</protein>
<dbReference type="GO" id="GO:0003677">
    <property type="term" value="F:DNA binding"/>
    <property type="evidence" value="ECO:0007669"/>
    <property type="project" value="InterPro"/>
</dbReference>
<accession>A0A941B9G8</accession>
<dbReference type="PANTHER" id="PTHR35010:SF2">
    <property type="entry name" value="BLL4672 PROTEIN"/>
    <property type="match status" value="1"/>
</dbReference>
<dbReference type="InterPro" id="IPR001387">
    <property type="entry name" value="Cro/C1-type_HTH"/>
</dbReference>
<reference evidence="2 3" key="1">
    <citation type="submission" date="2021-04" db="EMBL/GenBank/DDBJ databases">
        <authorList>
            <person name="Tang X."/>
            <person name="Zhou X."/>
            <person name="Chen X."/>
            <person name="Cernava T."/>
            <person name="Zhang C."/>
        </authorList>
    </citation>
    <scope>NUCLEOTIDE SEQUENCE [LARGE SCALE GENOMIC DNA]</scope>
    <source>
        <strain evidence="2 3">BH-SS-21</strain>
        <plasmid evidence="2">p2</plasmid>
    </source>
</reference>